<name>A0AAN6T6U7_9PEZI</name>
<feature type="compositionally biased region" description="Polar residues" evidence="1">
    <location>
        <begin position="589"/>
        <end position="599"/>
    </location>
</feature>
<reference evidence="2" key="1">
    <citation type="journal article" date="2023" name="Mol. Phylogenet. Evol.">
        <title>Genome-scale phylogeny and comparative genomics of the fungal order Sordariales.</title>
        <authorList>
            <person name="Hensen N."/>
            <person name="Bonometti L."/>
            <person name="Westerberg I."/>
            <person name="Brannstrom I.O."/>
            <person name="Guillou S."/>
            <person name="Cros-Aarteil S."/>
            <person name="Calhoun S."/>
            <person name="Haridas S."/>
            <person name="Kuo A."/>
            <person name="Mondo S."/>
            <person name="Pangilinan J."/>
            <person name="Riley R."/>
            <person name="LaButti K."/>
            <person name="Andreopoulos B."/>
            <person name="Lipzen A."/>
            <person name="Chen C."/>
            <person name="Yan M."/>
            <person name="Daum C."/>
            <person name="Ng V."/>
            <person name="Clum A."/>
            <person name="Steindorff A."/>
            <person name="Ohm R.A."/>
            <person name="Martin F."/>
            <person name="Silar P."/>
            <person name="Natvig D.O."/>
            <person name="Lalanne C."/>
            <person name="Gautier V."/>
            <person name="Ament-Velasquez S.L."/>
            <person name="Kruys A."/>
            <person name="Hutchinson M.I."/>
            <person name="Powell A.J."/>
            <person name="Barry K."/>
            <person name="Miller A.N."/>
            <person name="Grigoriev I.V."/>
            <person name="Debuchy R."/>
            <person name="Gladieux P."/>
            <person name="Hiltunen Thoren M."/>
            <person name="Johannesson H."/>
        </authorList>
    </citation>
    <scope>NUCLEOTIDE SEQUENCE</scope>
    <source>
        <strain evidence="2">CBS 757.83</strain>
    </source>
</reference>
<feature type="compositionally biased region" description="Basic and acidic residues" evidence="1">
    <location>
        <begin position="393"/>
        <end position="408"/>
    </location>
</feature>
<feature type="region of interest" description="Disordered" evidence="1">
    <location>
        <begin position="734"/>
        <end position="872"/>
    </location>
</feature>
<dbReference type="Proteomes" id="UP001305647">
    <property type="component" value="Unassembled WGS sequence"/>
</dbReference>
<feature type="compositionally biased region" description="Polar residues" evidence="1">
    <location>
        <begin position="757"/>
        <end position="769"/>
    </location>
</feature>
<feature type="compositionally biased region" description="Acidic residues" evidence="1">
    <location>
        <begin position="181"/>
        <end position="199"/>
    </location>
</feature>
<feature type="region of interest" description="Disordered" evidence="1">
    <location>
        <begin position="579"/>
        <end position="599"/>
    </location>
</feature>
<keyword evidence="3" id="KW-1185">Reference proteome</keyword>
<evidence type="ECO:0000313" key="3">
    <source>
        <dbReference type="Proteomes" id="UP001305647"/>
    </source>
</evidence>
<feature type="compositionally biased region" description="Acidic residues" evidence="1">
    <location>
        <begin position="92"/>
        <end position="108"/>
    </location>
</feature>
<feature type="compositionally biased region" description="Acidic residues" evidence="1">
    <location>
        <begin position="771"/>
        <end position="781"/>
    </location>
</feature>
<proteinExistence type="predicted"/>
<feature type="compositionally biased region" description="Basic and acidic residues" evidence="1">
    <location>
        <begin position="165"/>
        <end position="174"/>
    </location>
</feature>
<evidence type="ECO:0000256" key="1">
    <source>
        <dbReference type="SAM" id="MobiDB-lite"/>
    </source>
</evidence>
<feature type="region of interest" description="Disordered" evidence="1">
    <location>
        <begin position="439"/>
        <end position="556"/>
    </location>
</feature>
<evidence type="ECO:0000313" key="2">
    <source>
        <dbReference type="EMBL" id="KAK4106229.1"/>
    </source>
</evidence>
<gene>
    <name evidence="2" type="ORF">N658DRAFT_438454</name>
</gene>
<feature type="compositionally biased region" description="Acidic residues" evidence="1">
    <location>
        <begin position="804"/>
        <end position="815"/>
    </location>
</feature>
<reference evidence="2" key="2">
    <citation type="submission" date="2023-05" db="EMBL/GenBank/DDBJ databases">
        <authorList>
            <consortium name="Lawrence Berkeley National Laboratory"/>
            <person name="Steindorff A."/>
            <person name="Hensen N."/>
            <person name="Bonometti L."/>
            <person name="Westerberg I."/>
            <person name="Brannstrom I.O."/>
            <person name="Guillou S."/>
            <person name="Cros-Aarteil S."/>
            <person name="Calhoun S."/>
            <person name="Haridas S."/>
            <person name="Kuo A."/>
            <person name="Mondo S."/>
            <person name="Pangilinan J."/>
            <person name="Riley R."/>
            <person name="Labutti K."/>
            <person name="Andreopoulos B."/>
            <person name="Lipzen A."/>
            <person name="Chen C."/>
            <person name="Yanf M."/>
            <person name="Daum C."/>
            <person name="Ng V."/>
            <person name="Clum A."/>
            <person name="Ohm R."/>
            <person name="Martin F."/>
            <person name="Silar P."/>
            <person name="Natvig D."/>
            <person name="Lalanne C."/>
            <person name="Gautier V."/>
            <person name="Ament-Velasquez S.L."/>
            <person name="Kruys A."/>
            <person name="Hutchinson M.I."/>
            <person name="Powell A.J."/>
            <person name="Barry K."/>
            <person name="Miller A.N."/>
            <person name="Grigoriev I.V."/>
            <person name="Debuchy R."/>
            <person name="Gladieux P."/>
            <person name="Thoren M.H."/>
            <person name="Johannesson H."/>
        </authorList>
    </citation>
    <scope>NUCLEOTIDE SEQUENCE</scope>
    <source>
        <strain evidence="2">CBS 757.83</strain>
    </source>
</reference>
<accession>A0AAN6T6U7</accession>
<dbReference type="AlphaFoldDB" id="A0AAN6T6U7"/>
<feature type="region of interest" description="Disordered" evidence="1">
    <location>
        <begin position="78"/>
        <end position="205"/>
    </location>
</feature>
<protein>
    <submittedName>
        <fullName evidence="2">Uncharacterized protein</fullName>
    </submittedName>
</protein>
<dbReference type="EMBL" id="MU863624">
    <property type="protein sequence ID" value="KAK4106229.1"/>
    <property type="molecule type" value="Genomic_DNA"/>
</dbReference>
<feature type="region of interest" description="Disordered" evidence="1">
    <location>
        <begin position="373"/>
        <end position="408"/>
    </location>
</feature>
<feature type="compositionally biased region" description="Acidic residues" evidence="1">
    <location>
        <begin position="376"/>
        <end position="385"/>
    </location>
</feature>
<sequence length="872" mass="93985">MEHVGTSVAAGPPEPLDQDYLDVEPNPQLDVEGLDFGMDGSYEEVERILADGTFDVGPEPDVALQETHTSFSGVGHAEATEAAEDVGHGAEAEVDYQDEIGYEDDDSAANDFNVDFSGTKATGGAVDGLQNASPEAHAGSNEPVDERARAALTHGNDSSWGQGPEFKEQDESDHPPSQLDDGAEEQVAEEQTVEEETDEHAEANDLTVDDLNGWADFEQSAVDHASELGHALEALSQPGPPVPRIEVLYEDGSYLLIGTPSDDSDSYFLSEATYLDRPLSQLLSALRAVITEDLLAADELVARFDPLDLEFGERSNEKFLNRSLCEVLDCHATLGQVPGVSTHPVIRLSVRRDAEDHFLELLGEAELVKGLPRDAEDSDMSEDSDFVPANAVDDGHTEEEMFTEENRGDYQGEVEDLVTDHIEDENEPEIETALDHNDVAADPGIPQSRSSTHQSPGVAGKGMQNEEHSDNLQPGAHYHEPGEDPEAGELETWDEQAAEGYAALQHTPQTQDAEGPVDPSHNQAHEAGEEESNAAPEVTVDETAIPGHGGLEQEAYSNGKYPPLFLSAPPILGTWKSPATISPLPDNEGANQPAAQASGSAIALEQDEYWEIDYSDDEQEPTPIHVLGAGASQVSQSQARCAVSVGGEKLQNRIHPRFVDSFQTTTTESSGISLACPFSTNADQDAAQDDDFVLAFDEEPAIPTIREETDVHEDYTLTYEASDIGDDAEAIPEANAAQTAEESRSRNLDNEVAARTAETSSIHTSTTINGDEIDYEEEDVTGDSLTPADDGADQSAAALSANNDEIDWENDEDEYEQRPAEENVGAESEESREAALTPPSIAGKRTRTDETESLAEETGMTACPPHKRMRIC</sequence>
<comment type="caution">
    <text evidence="2">The sequence shown here is derived from an EMBL/GenBank/DDBJ whole genome shotgun (WGS) entry which is preliminary data.</text>
</comment>
<organism evidence="2 3">
    <name type="scientific">Parathielavia hyrcaniae</name>
    <dbReference type="NCBI Taxonomy" id="113614"/>
    <lineage>
        <taxon>Eukaryota</taxon>
        <taxon>Fungi</taxon>
        <taxon>Dikarya</taxon>
        <taxon>Ascomycota</taxon>
        <taxon>Pezizomycotina</taxon>
        <taxon>Sordariomycetes</taxon>
        <taxon>Sordariomycetidae</taxon>
        <taxon>Sordariales</taxon>
        <taxon>Chaetomiaceae</taxon>
        <taxon>Parathielavia</taxon>
    </lineage>
</organism>
<feature type="compositionally biased region" description="Acidic residues" evidence="1">
    <location>
        <begin position="483"/>
        <end position="497"/>
    </location>
</feature>